<dbReference type="InterPro" id="IPR023606">
    <property type="entry name" value="CoA-Trfase_III_dom_1_sf"/>
</dbReference>
<name>A0A9D1IYA9_9FIRM</name>
<feature type="non-terminal residue" evidence="1">
    <location>
        <position position="1"/>
    </location>
</feature>
<dbReference type="AlphaFoldDB" id="A0A9D1IYA9"/>
<sequence>VNTAKSAYENEHFRSRGDWVKYVDQTCGSEIEAFGIAPKMSETPGQIWRGAPSMGQDTDNILKTILGYDEAKIAELRGKKLI</sequence>
<evidence type="ECO:0000313" key="1">
    <source>
        <dbReference type="EMBL" id="HIR54351.1"/>
    </source>
</evidence>
<comment type="caution">
    <text evidence="1">The sequence shown here is derived from an EMBL/GenBank/DDBJ whole genome shotgun (WGS) entry which is preliminary data.</text>
</comment>
<reference evidence="1" key="2">
    <citation type="journal article" date="2021" name="PeerJ">
        <title>Extensive microbial diversity within the chicken gut microbiome revealed by metagenomics and culture.</title>
        <authorList>
            <person name="Gilroy R."/>
            <person name="Ravi A."/>
            <person name="Getino M."/>
            <person name="Pursley I."/>
            <person name="Horton D.L."/>
            <person name="Alikhan N.F."/>
            <person name="Baker D."/>
            <person name="Gharbi K."/>
            <person name="Hall N."/>
            <person name="Watson M."/>
            <person name="Adriaenssens E.M."/>
            <person name="Foster-Nyarko E."/>
            <person name="Jarju S."/>
            <person name="Secka A."/>
            <person name="Antonio M."/>
            <person name="Oren A."/>
            <person name="Chaudhuri R.R."/>
            <person name="La Ragione R."/>
            <person name="Hildebrand F."/>
            <person name="Pallen M.J."/>
        </authorList>
    </citation>
    <scope>NUCLEOTIDE SEQUENCE</scope>
    <source>
        <strain evidence="1">ChiGjej3B3-7149</strain>
    </source>
</reference>
<gene>
    <name evidence="1" type="ORF">IAD36_01960</name>
</gene>
<dbReference type="Proteomes" id="UP000824238">
    <property type="component" value="Unassembled WGS sequence"/>
</dbReference>
<accession>A0A9D1IYA9</accession>
<proteinExistence type="predicted"/>
<protein>
    <submittedName>
        <fullName evidence="1">CoA transferase</fullName>
    </submittedName>
</protein>
<reference evidence="1" key="1">
    <citation type="submission" date="2020-10" db="EMBL/GenBank/DDBJ databases">
        <authorList>
            <person name="Gilroy R."/>
        </authorList>
    </citation>
    <scope>NUCLEOTIDE SEQUENCE</scope>
    <source>
        <strain evidence="1">ChiGjej3B3-7149</strain>
    </source>
</reference>
<dbReference type="GO" id="GO:0016740">
    <property type="term" value="F:transferase activity"/>
    <property type="evidence" value="ECO:0007669"/>
    <property type="project" value="UniProtKB-KW"/>
</dbReference>
<keyword evidence="1" id="KW-0808">Transferase</keyword>
<organism evidence="1 2">
    <name type="scientific">Candidatus Scatomorpha intestinigallinarum</name>
    <dbReference type="NCBI Taxonomy" id="2840923"/>
    <lineage>
        <taxon>Bacteria</taxon>
        <taxon>Bacillati</taxon>
        <taxon>Bacillota</taxon>
        <taxon>Clostridia</taxon>
        <taxon>Eubacteriales</taxon>
        <taxon>Candidatus Scatomorpha</taxon>
    </lineage>
</organism>
<dbReference type="Pfam" id="PF02515">
    <property type="entry name" value="CoA_transf_3"/>
    <property type="match status" value="1"/>
</dbReference>
<dbReference type="EMBL" id="DVHH01000055">
    <property type="protein sequence ID" value="HIR54351.1"/>
    <property type="molecule type" value="Genomic_DNA"/>
</dbReference>
<dbReference type="SUPFAM" id="SSF89796">
    <property type="entry name" value="CoA-transferase family III (CaiB/BaiF)"/>
    <property type="match status" value="1"/>
</dbReference>
<dbReference type="InterPro" id="IPR003673">
    <property type="entry name" value="CoA-Trfase_fam_III"/>
</dbReference>
<dbReference type="Gene3D" id="3.40.50.10540">
    <property type="entry name" value="Crotonobetainyl-coa:carnitine coa-transferase, domain 1"/>
    <property type="match status" value="1"/>
</dbReference>
<evidence type="ECO:0000313" key="2">
    <source>
        <dbReference type="Proteomes" id="UP000824238"/>
    </source>
</evidence>